<dbReference type="AlphaFoldDB" id="A0A0E0KGG1"/>
<dbReference type="EnsemblPlants" id="OPUNC03G24200.1">
    <property type="protein sequence ID" value="OPUNC03G24200.1"/>
    <property type="gene ID" value="OPUNC03G24200"/>
</dbReference>
<evidence type="ECO:0000313" key="3">
    <source>
        <dbReference type="Proteomes" id="UP000026962"/>
    </source>
</evidence>
<feature type="region of interest" description="Disordered" evidence="1">
    <location>
        <begin position="36"/>
        <end position="60"/>
    </location>
</feature>
<reference evidence="2" key="1">
    <citation type="submission" date="2015-04" db="UniProtKB">
        <authorList>
            <consortium name="EnsemblPlants"/>
        </authorList>
    </citation>
    <scope>IDENTIFICATION</scope>
</reference>
<reference evidence="2" key="2">
    <citation type="submission" date="2018-05" db="EMBL/GenBank/DDBJ databases">
        <title>OpunRS2 (Oryza punctata Reference Sequence Version 2).</title>
        <authorList>
            <person name="Zhang J."/>
            <person name="Kudrna D."/>
            <person name="Lee S."/>
            <person name="Talag J."/>
            <person name="Welchert J."/>
            <person name="Wing R.A."/>
        </authorList>
    </citation>
    <scope>NUCLEOTIDE SEQUENCE [LARGE SCALE GENOMIC DNA]</scope>
</reference>
<dbReference type="Gramene" id="OPUNC03G24200.1">
    <property type="protein sequence ID" value="OPUNC03G24200.1"/>
    <property type="gene ID" value="OPUNC03G24200"/>
</dbReference>
<dbReference type="HOGENOM" id="CLU_1952319_0_0_1"/>
<organism evidence="2">
    <name type="scientific">Oryza punctata</name>
    <name type="common">Red rice</name>
    <dbReference type="NCBI Taxonomy" id="4537"/>
    <lineage>
        <taxon>Eukaryota</taxon>
        <taxon>Viridiplantae</taxon>
        <taxon>Streptophyta</taxon>
        <taxon>Embryophyta</taxon>
        <taxon>Tracheophyta</taxon>
        <taxon>Spermatophyta</taxon>
        <taxon>Magnoliopsida</taxon>
        <taxon>Liliopsida</taxon>
        <taxon>Poales</taxon>
        <taxon>Poaceae</taxon>
        <taxon>BOP clade</taxon>
        <taxon>Oryzoideae</taxon>
        <taxon>Oryzeae</taxon>
        <taxon>Oryzinae</taxon>
        <taxon>Oryza</taxon>
    </lineage>
</organism>
<sequence>MTSPAQRRRHDAVTAVLEALASSLSALFCPAAALDRDDCSSSTSARPPRRRPSRRPDEIWQSQAPTKLGGDCGCCCCCNDDDNMMLLGDFSKTGNALAKGLGLVAILYCYCNRRDYVKACSILTKIRIK</sequence>
<protein>
    <submittedName>
        <fullName evidence="2">Uncharacterized protein</fullName>
    </submittedName>
</protein>
<keyword evidence="3" id="KW-1185">Reference proteome</keyword>
<name>A0A0E0KGG1_ORYPU</name>
<evidence type="ECO:0000256" key="1">
    <source>
        <dbReference type="SAM" id="MobiDB-lite"/>
    </source>
</evidence>
<accession>A0A0E0KGG1</accession>
<evidence type="ECO:0000313" key="2">
    <source>
        <dbReference type="EnsemblPlants" id="OPUNC03G24200.1"/>
    </source>
</evidence>
<proteinExistence type="predicted"/>
<dbReference type="Proteomes" id="UP000026962">
    <property type="component" value="Chromosome 3"/>
</dbReference>